<dbReference type="Proteomes" id="UP000518752">
    <property type="component" value="Unassembled WGS sequence"/>
</dbReference>
<proteinExistence type="predicted"/>
<keyword evidence="1" id="KW-0175">Coiled coil</keyword>
<protein>
    <recommendedName>
        <fullName evidence="4">F-box domain-containing protein</fullName>
    </recommendedName>
</protein>
<comment type="caution">
    <text evidence="2">The sequence shown here is derived from an EMBL/GenBank/DDBJ whole genome shotgun (WGS) entry which is preliminary data.</text>
</comment>
<accession>A0A8H5M525</accession>
<evidence type="ECO:0000313" key="3">
    <source>
        <dbReference type="Proteomes" id="UP000518752"/>
    </source>
</evidence>
<organism evidence="2 3">
    <name type="scientific">Collybiopsis confluens</name>
    <dbReference type="NCBI Taxonomy" id="2823264"/>
    <lineage>
        <taxon>Eukaryota</taxon>
        <taxon>Fungi</taxon>
        <taxon>Dikarya</taxon>
        <taxon>Basidiomycota</taxon>
        <taxon>Agaricomycotina</taxon>
        <taxon>Agaricomycetes</taxon>
        <taxon>Agaricomycetidae</taxon>
        <taxon>Agaricales</taxon>
        <taxon>Marasmiineae</taxon>
        <taxon>Omphalotaceae</taxon>
        <taxon>Collybiopsis</taxon>
    </lineage>
</organism>
<dbReference type="SUPFAM" id="SSF52047">
    <property type="entry name" value="RNI-like"/>
    <property type="match status" value="1"/>
</dbReference>
<dbReference type="OrthoDB" id="3266451at2759"/>
<dbReference type="InterPro" id="IPR032675">
    <property type="entry name" value="LRR_dom_sf"/>
</dbReference>
<keyword evidence="3" id="KW-1185">Reference proteome</keyword>
<reference evidence="2 3" key="1">
    <citation type="journal article" date="2020" name="ISME J.">
        <title>Uncovering the hidden diversity of litter-decomposition mechanisms in mushroom-forming fungi.</title>
        <authorList>
            <person name="Floudas D."/>
            <person name="Bentzer J."/>
            <person name="Ahren D."/>
            <person name="Johansson T."/>
            <person name="Persson P."/>
            <person name="Tunlid A."/>
        </authorList>
    </citation>
    <scope>NUCLEOTIDE SEQUENCE [LARGE SCALE GENOMIC DNA]</scope>
    <source>
        <strain evidence="2 3">CBS 406.79</strain>
    </source>
</reference>
<dbReference type="AlphaFoldDB" id="A0A8H5M525"/>
<feature type="coiled-coil region" evidence="1">
    <location>
        <begin position="28"/>
        <end position="62"/>
    </location>
</feature>
<gene>
    <name evidence="2" type="ORF">D9757_009425</name>
</gene>
<evidence type="ECO:0000256" key="1">
    <source>
        <dbReference type="SAM" id="Coils"/>
    </source>
</evidence>
<name>A0A8H5M525_9AGAR</name>
<dbReference type="Gene3D" id="3.80.10.10">
    <property type="entry name" value="Ribonuclease Inhibitor"/>
    <property type="match status" value="1"/>
</dbReference>
<dbReference type="EMBL" id="JAACJN010000061">
    <property type="protein sequence ID" value="KAF5381173.1"/>
    <property type="molecule type" value="Genomic_DNA"/>
</dbReference>
<sequence>MDKIDIHRYSRLPRGIPEQYVCDIQESLRFLDEELDGCNDEISRLERRILSLKNRREAVKKQTMDLQALLSPIRRIPNELLSQIFRLICDDNDTRYATERWGISTLPFQLGAVCFRWRSLCLADSRIWATLVINCGKERDIRVVELLDLFLERSKQQSLRLKMVCFQYQPSASLIRKLTGCSSRWKDLTLTLIDLSSLSSELRELPLPALEFLDIKTMEGGGDLGIFAHAPKLQTLAVIESLTLNSIVLGRITDLACYAGTRVQSALGMCSNLRTLDISSFGHGTSAHMGLTVIPTLTSLSATSAVPDDEVFRFVTAPALISLSLRQLCPDDPDSGTQPHIFRFLDRSHCSLTKLSVEVPWTDQELLALLRILPNLEELSVHTLKGSRLPLTITKHFLKGLHVPPRSSPSNAILPKLISLTLETSLAPFAHAMFKKMILSRWNLGHLSSTGVACIRFVNLGLPRLSPANEQEYADLFSLRKVGLCFDLHSTSTA</sequence>
<evidence type="ECO:0000313" key="2">
    <source>
        <dbReference type="EMBL" id="KAF5381173.1"/>
    </source>
</evidence>
<evidence type="ECO:0008006" key="4">
    <source>
        <dbReference type="Google" id="ProtNLM"/>
    </source>
</evidence>